<evidence type="ECO:0000256" key="4">
    <source>
        <dbReference type="PROSITE-ProRule" id="PRU00047"/>
    </source>
</evidence>
<dbReference type="EMBL" id="AB305073">
    <property type="protein sequence ID" value="BAF81991.1"/>
    <property type="molecule type" value="Genomic_DNA"/>
</dbReference>
<dbReference type="Pfam" id="PF19317">
    <property type="entry name" value="Gag_p24_C"/>
    <property type="match status" value="1"/>
</dbReference>
<dbReference type="SUPFAM" id="SSF47943">
    <property type="entry name" value="Retrovirus capsid protein, N-terminal core domain"/>
    <property type="match status" value="1"/>
</dbReference>
<reference evidence="8" key="1">
    <citation type="journal article" date="2003" name="J. Virol.">
        <title>Structure and expression of mobile ETnII retroelements and their coding-competent MusD relatives in the mouse.</title>
        <authorList>
            <person name="Baust C."/>
            <person name="Gagnier L."/>
            <person name="Baillie G.J."/>
            <person name="Harris M.J."/>
            <person name="Juriloff D.M."/>
            <person name="Mager D.L."/>
        </authorList>
    </citation>
    <scope>NUCLEOTIDE SEQUENCE</scope>
</reference>
<dbReference type="InterPro" id="IPR010999">
    <property type="entry name" value="Retrovr_matrix"/>
</dbReference>
<keyword evidence="5" id="KW-0175">Coiled coil</keyword>
<dbReference type="Pfam" id="PF00098">
    <property type="entry name" value="zf-CCHC"/>
    <property type="match status" value="1"/>
</dbReference>
<evidence type="ECO:0000256" key="1">
    <source>
        <dbReference type="ARBA" id="ARBA00022723"/>
    </source>
</evidence>
<dbReference type="Pfam" id="PF00607">
    <property type="entry name" value="Gag_p24"/>
    <property type="match status" value="1"/>
</dbReference>
<dbReference type="EMBL" id="BK001487">
    <property type="protein sequence ID" value="DAA01922.1"/>
    <property type="molecule type" value="Genomic_DNA"/>
</dbReference>
<dbReference type="InterPro" id="IPR008919">
    <property type="entry name" value="Retrov_capsid_N"/>
</dbReference>
<dbReference type="SUPFAM" id="SSF47836">
    <property type="entry name" value="Retroviral matrix proteins"/>
    <property type="match status" value="1"/>
</dbReference>
<dbReference type="InterPro" id="IPR038124">
    <property type="entry name" value="B_retro_matrix_sf"/>
</dbReference>
<feature type="domain" description="CCHC-type" evidence="6">
    <location>
        <begin position="468"/>
        <end position="483"/>
    </location>
</feature>
<feature type="coiled-coil region" evidence="5">
    <location>
        <begin position="170"/>
        <end position="197"/>
    </location>
</feature>
<keyword evidence="3" id="KW-0862">Zinc</keyword>
<dbReference type="EMBL" id="BK001485">
    <property type="protein sequence ID" value="DAA01916.1"/>
    <property type="molecule type" value="Genomic_DNA"/>
</dbReference>
<dbReference type="SMR" id="Q7M6U4"/>
<dbReference type="GO" id="GO:0016032">
    <property type="term" value="P:viral process"/>
    <property type="evidence" value="ECO:0007669"/>
    <property type="project" value="InterPro"/>
</dbReference>
<dbReference type="InterPro" id="IPR050195">
    <property type="entry name" value="Primate_lentivir_Gag_pol-like"/>
</dbReference>
<dbReference type="GO" id="GO:0005198">
    <property type="term" value="F:structural molecule activity"/>
    <property type="evidence" value="ECO:0007669"/>
    <property type="project" value="InterPro"/>
</dbReference>
<dbReference type="InterPro" id="IPR003322">
    <property type="entry name" value="B_retro_matrix"/>
</dbReference>
<evidence type="ECO:0000313" key="7">
    <source>
        <dbReference type="EMBL" id="BAF81988.1"/>
    </source>
</evidence>
<keyword evidence="1" id="KW-0479">Metal-binding</keyword>
<dbReference type="InterPro" id="IPR045345">
    <property type="entry name" value="Gag_p24_C"/>
</dbReference>
<gene>
    <name evidence="8" type="primary">gag</name>
</gene>
<sequence>MDQAVANSFQELFQARGVRLEVQLVKNFLGKIDSCCPWFKEEETLDCGTWEKVGEALKITQADNFTLGLWALVNDAIKDATSPGLSCPQAELVVSQEECLSERASSEKDLLNSKIDKCGNSDEKLIFNKNHSDRGAAHYLNENWSSCESPAPPVVPTSGGATHRDTRLSELEFEIKLQRLTNELRELKKMSEAEKSNSSVVHQVPLEKVVSQARGKGQNMSNTLAFPVVEVVDQQDTRGRHYQTLDFKLIKELKAAVVQYGPSAPFTQALLDTVVESHLTPLDWKTLSKATLSGGDFLLWDSEWRDASKKTAASNAQAGNSDWDSNMLLGEGPYEGQTNQIDFPVAVYAQIATAARRAWGRLPVKGEIGGSLASIRQSSDEPYQDFVDRLLISASRILGSPDTGSPFVMQLAYENANAICRAAIQPHKGTTDLAGYVRLCADIGPSCETLQGTHAQAMFSRKRGKNVCFKCGGLDHFRIDCPQNKGAEVRQTGRGPGICPRCGKGRHWAKDCKHKTRVLSRPVPGNEERGQPQAPSYSKKTAYGAINLLPSQQDQFLSLSGQTQEMQDWTSVPLSM</sequence>
<dbReference type="SUPFAM" id="SSF47353">
    <property type="entry name" value="Retrovirus capsid dimerization domain-like"/>
    <property type="match status" value="1"/>
</dbReference>
<dbReference type="GO" id="GO:0003676">
    <property type="term" value="F:nucleic acid binding"/>
    <property type="evidence" value="ECO:0007669"/>
    <property type="project" value="InterPro"/>
</dbReference>
<evidence type="ECO:0000256" key="2">
    <source>
        <dbReference type="ARBA" id="ARBA00022771"/>
    </source>
</evidence>
<evidence type="ECO:0000256" key="5">
    <source>
        <dbReference type="SAM" id="Coils"/>
    </source>
</evidence>
<organism evidence="8">
    <name type="scientific">Mus musculus</name>
    <name type="common">Mouse</name>
    <dbReference type="NCBI Taxonomy" id="10090"/>
    <lineage>
        <taxon>Eukaryota</taxon>
        <taxon>Metazoa</taxon>
        <taxon>Chordata</taxon>
        <taxon>Craniata</taxon>
        <taxon>Vertebrata</taxon>
        <taxon>Euteleostomi</taxon>
        <taxon>Mammalia</taxon>
        <taxon>Eutheria</taxon>
        <taxon>Euarchontoglires</taxon>
        <taxon>Glires</taxon>
        <taxon>Rodentia</taxon>
        <taxon>Myomorpha</taxon>
        <taxon>Muroidea</taxon>
        <taxon>Muridae</taxon>
        <taxon>Murinae</taxon>
        <taxon>Mus</taxon>
        <taxon>Mus</taxon>
    </lineage>
</organism>
<dbReference type="Gene3D" id="1.10.1200.30">
    <property type="match status" value="1"/>
</dbReference>
<dbReference type="Pfam" id="PF14787">
    <property type="entry name" value="zf-CCHC_5"/>
    <property type="match status" value="1"/>
</dbReference>
<evidence type="ECO:0000256" key="3">
    <source>
        <dbReference type="ARBA" id="ARBA00022833"/>
    </source>
</evidence>
<dbReference type="EMBL" id="AB305072">
    <property type="protein sequence ID" value="BAF81988.1"/>
    <property type="molecule type" value="Genomic_DNA"/>
</dbReference>
<dbReference type="InterPro" id="IPR036875">
    <property type="entry name" value="Znf_CCHC_sf"/>
</dbReference>
<dbReference type="GO" id="GO:0008270">
    <property type="term" value="F:zinc ion binding"/>
    <property type="evidence" value="ECO:0007669"/>
    <property type="project" value="UniProtKB-KW"/>
</dbReference>
<dbReference type="SMART" id="SM00343">
    <property type="entry name" value="ZnF_C2HC"/>
    <property type="match status" value="2"/>
</dbReference>
<dbReference type="EMBL" id="BK001486">
    <property type="protein sequence ID" value="DAA01919.1"/>
    <property type="molecule type" value="Genomic_DNA"/>
</dbReference>
<dbReference type="PANTHER" id="PTHR40389">
    <property type="entry name" value="ENDOGENOUS RETROVIRUS GROUP K MEMBER 24 GAG POLYPROTEIN-RELATED"/>
    <property type="match status" value="1"/>
</dbReference>
<reference evidence="7" key="2">
    <citation type="journal article" date="2007" name="Proc. Natl. Acad. Sci. U.S.A.">
        <title>Genetically regulated epigenetic transcriptional activation of retrotransposon insertion confers mouse dactylaplasia phenotype.</title>
        <authorList>
            <person name="Kano H."/>
            <person name="Kurahashi H."/>
            <person name="Toda T."/>
        </authorList>
    </citation>
    <scope>NUCLEOTIDE SEQUENCE</scope>
</reference>
<dbReference type="AlphaFoldDB" id="Q7M6U4"/>
<dbReference type="Gene3D" id="4.10.60.10">
    <property type="entry name" value="Zinc finger, CCHC-type"/>
    <property type="match status" value="1"/>
</dbReference>
<dbReference type="Pfam" id="PF02337">
    <property type="entry name" value="Gag_p10"/>
    <property type="match status" value="1"/>
</dbReference>
<proteinExistence type="predicted"/>
<dbReference type="SUPFAM" id="SSF57756">
    <property type="entry name" value="Retrovirus zinc finger-like domains"/>
    <property type="match status" value="2"/>
</dbReference>
<protein>
    <submittedName>
        <fullName evidence="8">Gag protein</fullName>
    </submittedName>
</protein>
<dbReference type="InterPro" id="IPR001878">
    <property type="entry name" value="Znf_CCHC"/>
</dbReference>
<accession>Q7M6U4</accession>
<dbReference type="Gene3D" id="1.10.150.490">
    <property type="entry name" value="Retroviral GAG p10 protein"/>
    <property type="match status" value="1"/>
</dbReference>
<dbReference type="InterPro" id="IPR008916">
    <property type="entry name" value="Retrov_capsid_C"/>
</dbReference>
<dbReference type="PROSITE" id="PS50158">
    <property type="entry name" value="ZF_CCHC"/>
    <property type="match status" value="1"/>
</dbReference>
<dbReference type="PANTHER" id="PTHR40389:SF3">
    <property type="entry name" value="IGE-BINDING PROTEIN"/>
    <property type="match status" value="1"/>
</dbReference>
<evidence type="ECO:0000313" key="8">
    <source>
        <dbReference type="EMBL" id="DAA01916.1"/>
    </source>
</evidence>
<evidence type="ECO:0000259" key="6">
    <source>
        <dbReference type="PROSITE" id="PS50158"/>
    </source>
</evidence>
<name>Q7M6U4_MOUSE</name>
<keyword evidence="2 4" id="KW-0863">Zinc-finger</keyword>
<dbReference type="Gene3D" id="1.10.375.10">
    <property type="entry name" value="Human Immunodeficiency Virus Type 1 Capsid Protein"/>
    <property type="match status" value="1"/>
</dbReference>